<dbReference type="RefSeq" id="WP_343927213.1">
    <property type="nucleotide sequence ID" value="NZ_BAAAEN010000003.1"/>
</dbReference>
<reference evidence="1 2" key="1">
    <citation type="journal article" date="2019" name="Int. J. Syst. Evol. Microbiol.">
        <title>The Global Catalogue of Microorganisms (GCM) 10K type strain sequencing project: providing services to taxonomists for standard genome sequencing and annotation.</title>
        <authorList>
            <consortium name="The Broad Institute Genomics Platform"/>
            <consortium name="The Broad Institute Genome Sequencing Center for Infectious Disease"/>
            <person name="Wu L."/>
            <person name="Ma J."/>
        </authorList>
    </citation>
    <scope>NUCLEOTIDE SEQUENCE [LARGE SCALE GENOMIC DNA]</scope>
    <source>
        <strain evidence="1 2">JCM 14330</strain>
    </source>
</reference>
<keyword evidence="2" id="KW-1185">Reference proteome</keyword>
<proteinExistence type="predicted"/>
<evidence type="ECO:0000313" key="1">
    <source>
        <dbReference type="EMBL" id="GAA0495867.1"/>
    </source>
</evidence>
<dbReference type="InterPro" id="IPR036514">
    <property type="entry name" value="SGNH_hydro_sf"/>
</dbReference>
<organism evidence="1 2">
    <name type="scientific">Pigmentiphaga daeguensis</name>
    <dbReference type="NCBI Taxonomy" id="414049"/>
    <lineage>
        <taxon>Bacteria</taxon>
        <taxon>Pseudomonadati</taxon>
        <taxon>Pseudomonadota</taxon>
        <taxon>Betaproteobacteria</taxon>
        <taxon>Burkholderiales</taxon>
        <taxon>Alcaligenaceae</taxon>
        <taxon>Pigmentiphaga</taxon>
    </lineage>
</organism>
<dbReference type="Proteomes" id="UP001501706">
    <property type="component" value="Unassembled WGS sequence"/>
</dbReference>
<dbReference type="SUPFAM" id="SSF52266">
    <property type="entry name" value="SGNH hydrolase"/>
    <property type="match status" value="1"/>
</dbReference>
<evidence type="ECO:0000313" key="2">
    <source>
        <dbReference type="Proteomes" id="UP001501706"/>
    </source>
</evidence>
<name>A0ABN1BE43_9BURK</name>
<accession>A0ABN1BE43</accession>
<dbReference type="EMBL" id="BAAAEN010000003">
    <property type="protein sequence ID" value="GAA0495867.1"/>
    <property type="molecule type" value="Genomic_DNA"/>
</dbReference>
<gene>
    <name evidence="1" type="ORF">GCM10009097_09840</name>
</gene>
<dbReference type="Gene3D" id="3.40.50.1110">
    <property type="entry name" value="SGNH hydrolase"/>
    <property type="match status" value="1"/>
</dbReference>
<comment type="caution">
    <text evidence="1">The sequence shown here is derived from an EMBL/GenBank/DDBJ whole genome shotgun (WGS) entry which is preliminary data.</text>
</comment>
<protein>
    <submittedName>
        <fullName evidence="1">Uncharacterized protein</fullName>
    </submittedName>
</protein>
<sequence length="88" mass="9892">MRDIPGPSYGTLWQYADASKNVCEYYAIPVLDILRMSQLRPYNLTNGAAFFRDASPTFLHPNAAGHAMLGVNIEPWLLALRGKFHALR</sequence>